<feature type="coiled-coil region" evidence="2">
    <location>
        <begin position="152"/>
        <end position="319"/>
    </location>
</feature>
<feature type="coiled-coil region" evidence="2">
    <location>
        <begin position="49"/>
        <end position="94"/>
    </location>
</feature>
<evidence type="ECO:0000256" key="1">
    <source>
        <dbReference type="ARBA" id="ARBA00023054"/>
    </source>
</evidence>
<reference evidence="5" key="1">
    <citation type="submission" date="2021-01" db="EMBL/GenBank/DDBJ databases">
        <authorList>
            <person name="Corre E."/>
            <person name="Pelletier E."/>
            <person name="Niang G."/>
            <person name="Scheremetjew M."/>
            <person name="Finn R."/>
            <person name="Kale V."/>
            <person name="Holt S."/>
            <person name="Cochrane G."/>
            <person name="Meng A."/>
            <person name="Brown T."/>
            <person name="Cohen L."/>
        </authorList>
    </citation>
    <scope>NUCLEOTIDE SEQUENCE</scope>
    <source>
        <strain evidence="5">CCMP219</strain>
    </source>
</reference>
<dbReference type="InterPro" id="IPR039986">
    <property type="entry name" value="CFAP210"/>
</dbReference>
<keyword evidence="1 2" id="KW-0175">Coiled coil</keyword>
<dbReference type="Pfam" id="PF13868">
    <property type="entry name" value="TPH"/>
    <property type="match status" value="1"/>
</dbReference>
<evidence type="ECO:0000256" key="2">
    <source>
        <dbReference type="SAM" id="Coils"/>
    </source>
</evidence>
<accession>A0A7R9V0J8</accession>
<dbReference type="InterPro" id="IPR043597">
    <property type="entry name" value="TPH_dom"/>
</dbReference>
<dbReference type="AlphaFoldDB" id="A0A7R9V0J8"/>
<evidence type="ECO:0000313" key="5">
    <source>
        <dbReference type="EMBL" id="CAD8280461.1"/>
    </source>
</evidence>
<feature type="coiled-coil region" evidence="2">
    <location>
        <begin position="352"/>
        <end position="433"/>
    </location>
</feature>
<evidence type="ECO:0000259" key="4">
    <source>
        <dbReference type="Pfam" id="PF13868"/>
    </source>
</evidence>
<organism evidence="5">
    <name type="scientific">Chlamydomonas euryale</name>
    <dbReference type="NCBI Taxonomy" id="1486919"/>
    <lineage>
        <taxon>Eukaryota</taxon>
        <taxon>Viridiplantae</taxon>
        <taxon>Chlorophyta</taxon>
        <taxon>core chlorophytes</taxon>
        <taxon>Chlorophyceae</taxon>
        <taxon>CS clade</taxon>
        <taxon>Chlamydomonadales</taxon>
        <taxon>Chlamydomonadaceae</taxon>
        <taxon>Chlamydomonas</taxon>
    </lineage>
</organism>
<feature type="domain" description="Trichohyalin-plectin-homology" evidence="4">
    <location>
        <begin position="99"/>
        <end position="447"/>
    </location>
</feature>
<gene>
    <name evidence="5" type="ORF">CEUR00632_LOCUS496</name>
</gene>
<proteinExistence type="predicted"/>
<dbReference type="PANTHER" id="PTHR28663:SF1">
    <property type="entry name" value="CILIA- AND FLAGELLA- ASSOCIATED PROTEIN 210"/>
    <property type="match status" value="1"/>
</dbReference>
<dbReference type="EMBL" id="HBEC01001051">
    <property type="protein sequence ID" value="CAD8280461.1"/>
    <property type="molecule type" value="Transcribed_RNA"/>
</dbReference>
<protein>
    <recommendedName>
        <fullName evidence="4">Trichohyalin-plectin-homology domain-containing protein</fullName>
    </recommendedName>
</protein>
<evidence type="ECO:0000256" key="3">
    <source>
        <dbReference type="SAM" id="MobiDB-lite"/>
    </source>
</evidence>
<sequence length="462" mass="53836">MAVSYVSRSELERLRAKATEEPLGTAERDERRRLKELSDTRAAAWPNTIQAQRARKERARLERMAAEEAERIQIDKQEAALRAEDRRLQIERANKILFDESDRVRGLHSALQKCDVLQDNETLIGFKKQIGVLRKAQDAAFVEQQRQALDIAEQAELAKLAAERERALKQRDVQLQQVEDFRTRIIAERVESKREGELLKARAKEEELELKVKEAERRRKAQELSAQVTEANRTLQAFKMKELEKAREADIAMEEYARKKAEVMAERERRLAEKRAAKDAERKKIADQIEKNFTNWMAKEQSRLDRDVREAEIKAAEDEAARKLRLKNTLADIHKTNQAQLAAKAQAKVRVREEEATAASEWTLRLEELKQEERAEALAKLQSCKQVKSFQLRQAEMRARRAAREKIEALQDAAQMELTIKEQENVFQQYAAEWVSEYRRQGKTVVPITHYLNKKETLETMR</sequence>
<dbReference type="PANTHER" id="PTHR28663">
    <property type="entry name" value="COILED-COIL DOMAIN-CONTAINING PROTEIN 173"/>
    <property type="match status" value="1"/>
</dbReference>
<feature type="region of interest" description="Disordered" evidence="3">
    <location>
        <begin position="16"/>
        <end position="37"/>
    </location>
</feature>
<name>A0A7R9V0J8_9CHLO</name>